<dbReference type="EMBL" id="JASCZI010182261">
    <property type="protein sequence ID" value="MED6187483.1"/>
    <property type="molecule type" value="Genomic_DNA"/>
</dbReference>
<dbReference type="Gene3D" id="2.60.120.260">
    <property type="entry name" value="Galactose-binding domain-like"/>
    <property type="match status" value="1"/>
</dbReference>
<evidence type="ECO:0000313" key="5">
    <source>
        <dbReference type="Proteomes" id="UP001341840"/>
    </source>
</evidence>
<dbReference type="Proteomes" id="UP001341840">
    <property type="component" value="Unassembled WGS sequence"/>
</dbReference>
<sequence>TQFTTPEGRDPVFIRMTGMGKGMMFIDGNNIGHQWMSYLFSLGKPIKSKCVVKPFITITLFLGS</sequence>
<keyword evidence="5" id="KW-1185">Reference proteome</keyword>
<evidence type="ECO:0000259" key="3">
    <source>
        <dbReference type="Pfam" id="PF21467"/>
    </source>
</evidence>
<dbReference type="Pfam" id="PF21467">
    <property type="entry name" value="BetaGal_gal-bd"/>
    <property type="match status" value="1"/>
</dbReference>
<feature type="domain" description="Beta-galactosidase galactose-binding" evidence="3">
    <location>
        <begin position="1"/>
        <end position="45"/>
    </location>
</feature>
<evidence type="ECO:0000256" key="2">
    <source>
        <dbReference type="ARBA" id="ARBA00023295"/>
    </source>
</evidence>
<keyword evidence="2" id="KW-0326">Glycosidase</keyword>
<comment type="caution">
    <text evidence="4">The sequence shown here is derived from an EMBL/GenBank/DDBJ whole genome shotgun (WGS) entry which is preliminary data.</text>
</comment>
<name>A0ABU6WRY8_9FABA</name>
<protein>
    <submittedName>
        <fullName evidence="4">Beta-galactosidase</fullName>
    </submittedName>
</protein>
<evidence type="ECO:0000256" key="1">
    <source>
        <dbReference type="ARBA" id="ARBA00022801"/>
    </source>
</evidence>
<accession>A0ABU6WRY8</accession>
<reference evidence="4 5" key="1">
    <citation type="journal article" date="2023" name="Plants (Basel)">
        <title>Bridging the Gap: Combining Genomics and Transcriptomics Approaches to Understand Stylosanthes scabra, an Orphan Legume from the Brazilian Caatinga.</title>
        <authorList>
            <person name="Ferreira-Neto J.R.C."/>
            <person name="da Silva M.D."/>
            <person name="Binneck E."/>
            <person name="de Melo N.F."/>
            <person name="da Silva R.H."/>
            <person name="de Melo A.L.T.M."/>
            <person name="Pandolfi V."/>
            <person name="Bustamante F.O."/>
            <person name="Brasileiro-Vidal A.C."/>
            <person name="Benko-Iseppon A.M."/>
        </authorList>
    </citation>
    <scope>NUCLEOTIDE SEQUENCE [LARGE SCALE GENOMIC DNA]</scope>
    <source>
        <tissue evidence="4">Leaves</tissue>
    </source>
</reference>
<evidence type="ECO:0000313" key="4">
    <source>
        <dbReference type="EMBL" id="MED6187483.1"/>
    </source>
</evidence>
<feature type="non-terminal residue" evidence="4">
    <location>
        <position position="1"/>
    </location>
</feature>
<proteinExistence type="predicted"/>
<keyword evidence="1" id="KW-0378">Hydrolase</keyword>
<gene>
    <name evidence="4" type="primary">BGAL13_5</name>
    <name evidence="4" type="ORF">PIB30_076872</name>
</gene>
<organism evidence="4 5">
    <name type="scientific">Stylosanthes scabra</name>
    <dbReference type="NCBI Taxonomy" id="79078"/>
    <lineage>
        <taxon>Eukaryota</taxon>
        <taxon>Viridiplantae</taxon>
        <taxon>Streptophyta</taxon>
        <taxon>Embryophyta</taxon>
        <taxon>Tracheophyta</taxon>
        <taxon>Spermatophyta</taxon>
        <taxon>Magnoliopsida</taxon>
        <taxon>eudicotyledons</taxon>
        <taxon>Gunneridae</taxon>
        <taxon>Pentapetalae</taxon>
        <taxon>rosids</taxon>
        <taxon>fabids</taxon>
        <taxon>Fabales</taxon>
        <taxon>Fabaceae</taxon>
        <taxon>Papilionoideae</taxon>
        <taxon>50 kb inversion clade</taxon>
        <taxon>dalbergioids sensu lato</taxon>
        <taxon>Dalbergieae</taxon>
        <taxon>Pterocarpus clade</taxon>
        <taxon>Stylosanthes</taxon>
    </lineage>
</organism>
<dbReference type="InterPro" id="IPR048913">
    <property type="entry name" value="BetaGal_gal-bd"/>
</dbReference>